<dbReference type="InterPro" id="IPR015421">
    <property type="entry name" value="PyrdxlP-dep_Trfase_major"/>
</dbReference>
<dbReference type="InterPro" id="IPR000653">
    <property type="entry name" value="DegT/StrS_aminotransferase"/>
</dbReference>
<name>A0ABW0M5R7_9BACL</name>
<evidence type="ECO:0000256" key="1">
    <source>
        <dbReference type="RuleBase" id="RU004508"/>
    </source>
</evidence>
<comment type="caution">
    <text evidence="2">The sequence shown here is derived from an EMBL/GenBank/DDBJ whole genome shotgun (WGS) entry which is preliminary data.</text>
</comment>
<dbReference type="GO" id="GO:0019180">
    <property type="term" value="F:dTDP-4-amino-4,6-dideoxygalactose transaminase activity"/>
    <property type="evidence" value="ECO:0007669"/>
    <property type="project" value="UniProtKB-EC"/>
</dbReference>
<reference evidence="3" key="1">
    <citation type="journal article" date="2019" name="Int. J. Syst. Evol. Microbiol.">
        <title>The Global Catalogue of Microorganisms (GCM) 10K type strain sequencing project: providing services to taxonomists for standard genome sequencing and annotation.</title>
        <authorList>
            <consortium name="The Broad Institute Genomics Platform"/>
            <consortium name="The Broad Institute Genome Sequencing Center for Infectious Disease"/>
            <person name="Wu L."/>
            <person name="Ma J."/>
        </authorList>
    </citation>
    <scope>NUCLEOTIDE SEQUENCE [LARGE SCALE GENOMIC DNA]</scope>
    <source>
        <strain evidence="3">CCUG 57113</strain>
    </source>
</reference>
<dbReference type="PANTHER" id="PTHR30244:SF34">
    <property type="entry name" value="DTDP-4-AMINO-4,6-DIDEOXYGALACTOSE TRANSAMINASE"/>
    <property type="match status" value="1"/>
</dbReference>
<dbReference type="RefSeq" id="WP_209749071.1">
    <property type="nucleotide sequence ID" value="NZ_JBHSMH010000118.1"/>
</dbReference>
<dbReference type="NCBIfam" id="TIGR02379">
    <property type="entry name" value="ECA_wecE"/>
    <property type="match status" value="1"/>
</dbReference>
<accession>A0ABW0M5R7</accession>
<dbReference type="PANTHER" id="PTHR30244">
    <property type="entry name" value="TRANSAMINASE"/>
    <property type="match status" value="1"/>
</dbReference>
<sequence length="389" mass="43704">MIPFNIPAVTGKELSYIQEAISNKKICGDGPFTKKVAEWIEDYIPTKRALLTTSCTHALEMTAMLADIHPGDEVIMPSFTFISTANAFVLRGAKIVFVDIRPDTLNLDESLIESAITSKTKAIVPVHYAGVSCEMDSIMDLAKKNGLLVIEDAAQGVMSTYKGRALGSIGHMGCYSFHETKNFTCGEGGALLLNEESFVSRAEIIREKGTNRSRFFRGQVDKYSWVDIGSSYLPSELNAAYLYAQFDQAQTINDDRIASWNDYYAGLKELEQQERIDLPTVPVHCKHNAHIFYIKTKDLSERTRLLRYLNENGVGAAFHYVPLHSTSVGLKHGLFHREDRYTTQESDRLIRLPMYYRLTKDQIGRVIDMIYSFYAVSTANQFRTGVGLG</sequence>
<dbReference type="Gene3D" id="3.90.1150.10">
    <property type="entry name" value="Aspartate Aminotransferase, domain 1"/>
    <property type="match status" value="1"/>
</dbReference>
<dbReference type="InterPro" id="IPR015422">
    <property type="entry name" value="PyrdxlP-dep_Trfase_small"/>
</dbReference>
<organism evidence="2 3">
    <name type="scientific">Cohnella suwonensis</name>
    <dbReference type="NCBI Taxonomy" id="696072"/>
    <lineage>
        <taxon>Bacteria</taxon>
        <taxon>Bacillati</taxon>
        <taxon>Bacillota</taxon>
        <taxon>Bacilli</taxon>
        <taxon>Bacillales</taxon>
        <taxon>Paenibacillaceae</taxon>
        <taxon>Cohnella</taxon>
    </lineage>
</organism>
<dbReference type="EMBL" id="JBHSMH010000118">
    <property type="protein sequence ID" value="MFC5472186.1"/>
    <property type="molecule type" value="Genomic_DNA"/>
</dbReference>
<gene>
    <name evidence="2" type="primary">rffA</name>
    <name evidence="2" type="synonym">fcnA</name>
    <name evidence="2" type="synonym">wecE</name>
    <name evidence="2" type="ORF">ACFPPD_26230</name>
</gene>
<dbReference type="CDD" id="cd00616">
    <property type="entry name" value="AHBA_syn"/>
    <property type="match status" value="1"/>
</dbReference>
<protein>
    <submittedName>
        <fullName evidence="2">dTDP-4-amino-4,6-dideoxygalactose transaminase</fullName>
        <ecNumber evidence="2">2.6.1.59</ecNumber>
    </submittedName>
</protein>
<dbReference type="PIRSF" id="PIRSF000390">
    <property type="entry name" value="PLP_StrS"/>
    <property type="match status" value="1"/>
</dbReference>
<dbReference type="SUPFAM" id="SSF53383">
    <property type="entry name" value="PLP-dependent transferases"/>
    <property type="match status" value="1"/>
</dbReference>
<dbReference type="NCBIfam" id="NF008687">
    <property type="entry name" value="PRK11706.1"/>
    <property type="match status" value="1"/>
</dbReference>
<dbReference type="Gene3D" id="3.40.640.10">
    <property type="entry name" value="Type I PLP-dependent aspartate aminotransferase-like (Major domain)"/>
    <property type="match status" value="1"/>
</dbReference>
<dbReference type="Proteomes" id="UP001596105">
    <property type="component" value="Unassembled WGS sequence"/>
</dbReference>
<evidence type="ECO:0000313" key="3">
    <source>
        <dbReference type="Proteomes" id="UP001596105"/>
    </source>
</evidence>
<keyword evidence="3" id="KW-1185">Reference proteome</keyword>
<dbReference type="InterPro" id="IPR012749">
    <property type="entry name" value="WecE-like"/>
</dbReference>
<dbReference type="InterPro" id="IPR015424">
    <property type="entry name" value="PyrdxlP-dep_Trfase"/>
</dbReference>
<keyword evidence="2" id="KW-0808">Transferase</keyword>
<keyword evidence="1" id="KW-0663">Pyridoxal phosphate</keyword>
<evidence type="ECO:0000313" key="2">
    <source>
        <dbReference type="EMBL" id="MFC5472186.1"/>
    </source>
</evidence>
<dbReference type="EC" id="2.6.1.59" evidence="2"/>
<comment type="similarity">
    <text evidence="1">Belongs to the DegT/DnrJ/EryC1 family.</text>
</comment>
<keyword evidence="2" id="KW-0032">Aminotransferase</keyword>
<proteinExistence type="inferred from homology"/>
<dbReference type="Pfam" id="PF01041">
    <property type="entry name" value="DegT_DnrJ_EryC1"/>
    <property type="match status" value="1"/>
</dbReference>